<name>A0A8T1S229_CHESE</name>
<keyword evidence="2" id="KW-0732">Signal</keyword>
<dbReference type="EMBL" id="JAHGAV010001224">
    <property type="protein sequence ID" value="KAG6922603.1"/>
    <property type="molecule type" value="Genomic_DNA"/>
</dbReference>
<evidence type="ECO:0000313" key="3">
    <source>
        <dbReference type="EMBL" id="KAG6922603.1"/>
    </source>
</evidence>
<proteinExistence type="predicted"/>
<feature type="chain" id="PRO_5035850412" evidence="2">
    <location>
        <begin position="19"/>
        <end position="112"/>
    </location>
</feature>
<accession>A0A8T1S229</accession>
<sequence length="112" mass="11849">MWHGPAGLPCCILGVVVCGYAPSSTPARSLPVPTGEGSVCCGGCPGWCRFGSPGPGIGAVRWGQGRGAPQPGSNSNTPPPPPRQVEDEVFEEFCREIGVRNIREFEEEKVKR</sequence>
<keyword evidence="4" id="KW-1185">Reference proteome</keyword>
<feature type="signal peptide" evidence="2">
    <location>
        <begin position="1"/>
        <end position="18"/>
    </location>
</feature>
<feature type="non-terminal residue" evidence="3">
    <location>
        <position position="112"/>
    </location>
</feature>
<gene>
    <name evidence="3" type="primary">SMC1A</name>
    <name evidence="3" type="ORF">G0U57_001803</name>
</gene>
<evidence type="ECO:0000313" key="4">
    <source>
        <dbReference type="Proteomes" id="UP000765507"/>
    </source>
</evidence>
<dbReference type="AlphaFoldDB" id="A0A8T1S229"/>
<organism evidence="3 4">
    <name type="scientific">Chelydra serpentina</name>
    <name type="common">Snapping turtle</name>
    <name type="synonym">Testudo serpentina</name>
    <dbReference type="NCBI Taxonomy" id="8475"/>
    <lineage>
        <taxon>Eukaryota</taxon>
        <taxon>Metazoa</taxon>
        <taxon>Chordata</taxon>
        <taxon>Craniata</taxon>
        <taxon>Vertebrata</taxon>
        <taxon>Euteleostomi</taxon>
        <taxon>Archelosauria</taxon>
        <taxon>Testudinata</taxon>
        <taxon>Testudines</taxon>
        <taxon>Cryptodira</taxon>
        <taxon>Durocryptodira</taxon>
        <taxon>Americhelydia</taxon>
        <taxon>Chelydroidea</taxon>
        <taxon>Chelydridae</taxon>
        <taxon>Chelydra</taxon>
    </lineage>
</organism>
<dbReference type="Proteomes" id="UP000765507">
    <property type="component" value="Unassembled WGS sequence"/>
</dbReference>
<protein>
    <submittedName>
        <fullName evidence="3">Structural maintenance of chromosomes 1A</fullName>
    </submittedName>
</protein>
<evidence type="ECO:0000256" key="2">
    <source>
        <dbReference type="SAM" id="SignalP"/>
    </source>
</evidence>
<comment type="caution">
    <text evidence="3">The sequence shown here is derived from an EMBL/GenBank/DDBJ whole genome shotgun (WGS) entry which is preliminary data.</text>
</comment>
<feature type="region of interest" description="Disordered" evidence="1">
    <location>
        <begin position="59"/>
        <end position="86"/>
    </location>
</feature>
<reference evidence="3 4" key="1">
    <citation type="journal article" date="2020" name="G3 (Bethesda)">
        <title>Draft Genome of the Common Snapping Turtle, Chelydra serpentina, a Model for Phenotypic Plasticity in Reptiles.</title>
        <authorList>
            <person name="Das D."/>
            <person name="Singh S.K."/>
            <person name="Bierstedt J."/>
            <person name="Erickson A."/>
            <person name="Galli G.L.J."/>
            <person name="Crossley D.A. 2nd"/>
            <person name="Rhen T."/>
        </authorList>
    </citation>
    <scope>NUCLEOTIDE SEQUENCE [LARGE SCALE GENOMIC DNA]</scope>
    <source>
        <strain evidence="3">KW</strain>
    </source>
</reference>
<evidence type="ECO:0000256" key="1">
    <source>
        <dbReference type="SAM" id="MobiDB-lite"/>
    </source>
</evidence>